<keyword evidence="3" id="KW-0418">Kinase</keyword>
<keyword evidence="4" id="KW-1185">Reference proteome</keyword>
<accession>A0ABU3EV92</accession>
<dbReference type="InterPro" id="IPR002624">
    <property type="entry name" value="DCK/DGK"/>
</dbReference>
<gene>
    <name evidence="3" type="ORF">P7D85_00595</name>
</gene>
<reference evidence="3 4" key="1">
    <citation type="submission" date="2023-03" db="EMBL/GenBank/DDBJ databases">
        <authorList>
            <person name="Shen W."/>
            <person name="Cai J."/>
        </authorList>
    </citation>
    <scope>NUCLEOTIDE SEQUENCE [LARGE SCALE GENOMIC DNA]</scope>
    <source>
        <strain evidence="3 4">D6-4</strain>
    </source>
</reference>
<dbReference type="RefSeq" id="WP_221674973.1">
    <property type="nucleotide sequence ID" value="NZ_JARPYF010000001.1"/>
</dbReference>
<comment type="caution">
    <text evidence="3">The sequence shown here is derived from an EMBL/GenBank/DDBJ whole genome shotgun (WGS) entry which is preliminary data.</text>
</comment>
<dbReference type="InterPro" id="IPR031314">
    <property type="entry name" value="DNK_dom"/>
</dbReference>
<name>A0ABU3EV92_9ENTE</name>
<evidence type="ECO:0000259" key="2">
    <source>
        <dbReference type="Pfam" id="PF01712"/>
    </source>
</evidence>
<dbReference type="PANTHER" id="PTHR10513">
    <property type="entry name" value="DEOXYNUCLEOSIDE KINASE"/>
    <property type="match status" value="1"/>
</dbReference>
<dbReference type="Pfam" id="PF01712">
    <property type="entry name" value="dNK"/>
    <property type="match status" value="1"/>
</dbReference>
<dbReference type="GO" id="GO:0016301">
    <property type="term" value="F:kinase activity"/>
    <property type="evidence" value="ECO:0007669"/>
    <property type="project" value="UniProtKB-KW"/>
</dbReference>
<dbReference type="CDD" id="cd01673">
    <property type="entry name" value="dNK"/>
    <property type="match status" value="1"/>
</dbReference>
<proteinExistence type="inferred from homology"/>
<organism evidence="3 4">
    <name type="scientific">Enterococcus hulanensis</name>
    <dbReference type="NCBI Taxonomy" id="2559929"/>
    <lineage>
        <taxon>Bacteria</taxon>
        <taxon>Bacillati</taxon>
        <taxon>Bacillota</taxon>
        <taxon>Bacilli</taxon>
        <taxon>Lactobacillales</taxon>
        <taxon>Enterococcaceae</taxon>
        <taxon>Enterococcus</taxon>
    </lineage>
</organism>
<dbReference type="PIRSF" id="PIRSF000705">
    <property type="entry name" value="DNK"/>
    <property type="match status" value="1"/>
</dbReference>
<dbReference type="Proteomes" id="UP001252875">
    <property type="component" value="Unassembled WGS sequence"/>
</dbReference>
<feature type="domain" description="Deoxynucleoside kinase" evidence="2">
    <location>
        <begin position="7"/>
        <end position="209"/>
    </location>
</feature>
<sequence>MDETMLLIAGTIGAGKSSLTDMLSQEMNSRPFYENVDDNEVLPLFYSNPEKYTFLLQIFFLNKRFLAMKDALQQADNVLDRSIYEDSLLFHLNADLGRVSKEEVLQYDNLLDTMLKELELAAPKKRPDLLVHIKVSFDVMLERIEKRGRDYEQIATNPELFDYYRMVNDRYEKWYDSFTICPKIQIDGDRYDFVADPQAAETVIKQIKEETNKLNLLEFKNSNYYSKGNIEKGIF</sequence>
<evidence type="ECO:0000256" key="1">
    <source>
        <dbReference type="ARBA" id="ARBA00007420"/>
    </source>
</evidence>
<dbReference type="InterPro" id="IPR027417">
    <property type="entry name" value="P-loop_NTPase"/>
</dbReference>
<dbReference type="PANTHER" id="PTHR10513:SF35">
    <property type="entry name" value="DEOXYADENOSINE KINASE"/>
    <property type="match status" value="1"/>
</dbReference>
<protein>
    <submittedName>
        <fullName evidence="3">Deoxynucleoside kinase</fullName>
    </submittedName>
</protein>
<evidence type="ECO:0000313" key="4">
    <source>
        <dbReference type="Proteomes" id="UP001252875"/>
    </source>
</evidence>
<dbReference type="EMBL" id="JARPYI010000001">
    <property type="protein sequence ID" value="MDT2598248.1"/>
    <property type="molecule type" value="Genomic_DNA"/>
</dbReference>
<dbReference type="SUPFAM" id="SSF52540">
    <property type="entry name" value="P-loop containing nucleoside triphosphate hydrolases"/>
    <property type="match status" value="1"/>
</dbReference>
<evidence type="ECO:0000313" key="3">
    <source>
        <dbReference type="EMBL" id="MDT2598248.1"/>
    </source>
</evidence>
<keyword evidence="3" id="KW-0808">Transferase</keyword>
<dbReference type="InterPro" id="IPR050566">
    <property type="entry name" value="Deoxyribonucleoside_kinase"/>
</dbReference>
<dbReference type="Gene3D" id="3.40.50.300">
    <property type="entry name" value="P-loop containing nucleotide triphosphate hydrolases"/>
    <property type="match status" value="1"/>
</dbReference>
<comment type="similarity">
    <text evidence="1">Belongs to the DCK/DGK family.</text>
</comment>